<reference evidence="3" key="1">
    <citation type="submission" date="2020-06" db="EMBL/GenBank/DDBJ databases">
        <title>WGS assembly of Ceratodon purpureus strain R40.</title>
        <authorList>
            <person name="Carey S.B."/>
            <person name="Jenkins J."/>
            <person name="Shu S."/>
            <person name="Lovell J.T."/>
            <person name="Sreedasyam A."/>
            <person name="Maumus F."/>
            <person name="Tiley G.P."/>
            <person name="Fernandez-Pozo N."/>
            <person name="Barry K."/>
            <person name="Chen C."/>
            <person name="Wang M."/>
            <person name="Lipzen A."/>
            <person name="Daum C."/>
            <person name="Saski C.A."/>
            <person name="Payton A.C."/>
            <person name="Mcbreen J.C."/>
            <person name="Conrad R.E."/>
            <person name="Kollar L.M."/>
            <person name="Olsson S."/>
            <person name="Huttunen S."/>
            <person name="Landis J.B."/>
            <person name="Wickett N.J."/>
            <person name="Johnson M.G."/>
            <person name="Rensing S.A."/>
            <person name="Grimwood J."/>
            <person name="Schmutz J."/>
            <person name="Mcdaniel S.F."/>
        </authorList>
    </citation>
    <scope>NUCLEOTIDE SEQUENCE</scope>
    <source>
        <strain evidence="3">R40</strain>
    </source>
</reference>
<dbReference type="AlphaFoldDB" id="A0A8T0GJ25"/>
<protein>
    <recommendedName>
        <fullName evidence="2">Ribonuclease H1 N-terminal domain-containing protein</fullName>
    </recommendedName>
</protein>
<feature type="domain" description="Ribonuclease H1 N-terminal" evidence="2">
    <location>
        <begin position="104"/>
        <end position="139"/>
    </location>
</feature>
<dbReference type="InterPro" id="IPR009027">
    <property type="entry name" value="Ribosomal_bL9/RNase_H1_N"/>
</dbReference>
<sequence length="193" mass="20903">MVEVEVPGWRAVQAYVCNLSFTGLVGFLVWVCCAIVARVVNWCSSLVDAIVARETSGGEVDSCGVAEQDGVTQSEVRGRGSFVKKEKSSQLDGGFESRARLGTKFYAVRKGRRPGIYFSWADCSREVTGFRGAEHRRFSVFRGSESLSLPGSFATLETSFLGFHGVFYSAGFVGTVGRESLGVGLVLFCPKVL</sequence>
<evidence type="ECO:0000256" key="1">
    <source>
        <dbReference type="SAM" id="Phobius"/>
    </source>
</evidence>
<name>A0A8T0GJ25_CERPU</name>
<evidence type="ECO:0000313" key="3">
    <source>
        <dbReference type="EMBL" id="KAG0558244.1"/>
    </source>
</evidence>
<evidence type="ECO:0000259" key="2">
    <source>
        <dbReference type="Pfam" id="PF01693"/>
    </source>
</evidence>
<dbReference type="SUPFAM" id="SSF55658">
    <property type="entry name" value="L9 N-domain-like"/>
    <property type="match status" value="1"/>
</dbReference>
<keyword evidence="1" id="KW-0472">Membrane</keyword>
<dbReference type="Proteomes" id="UP000822688">
    <property type="component" value="Chromosome 10"/>
</dbReference>
<dbReference type="InterPro" id="IPR037056">
    <property type="entry name" value="RNase_H1_N_sf"/>
</dbReference>
<keyword evidence="1" id="KW-0812">Transmembrane</keyword>
<feature type="transmembrane region" description="Helical" evidence="1">
    <location>
        <begin position="12"/>
        <end position="37"/>
    </location>
</feature>
<dbReference type="InterPro" id="IPR011320">
    <property type="entry name" value="RNase_H1_N"/>
</dbReference>
<evidence type="ECO:0000313" key="4">
    <source>
        <dbReference type="Proteomes" id="UP000822688"/>
    </source>
</evidence>
<organism evidence="3 4">
    <name type="scientific">Ceratodon purpureus</name>
    <name type="common">Fire moss</name>
    <name type="synonym">Dicranum purpureum</name>
    <dbReference type="NCBI Taxonomy" id="3225"/>
    <lineage>
        <taxon>Eukaryota</taxon>
        <taxon>Viridiplantae</taxon>
        <taxon>Streptophyta</taxon>
        <taxon>Embryophyta</taxon>
        <taxon>Bryophyta</taxon>
        <taxon>Bryophytina</taxon>
        <taxon>Bryopsida</taxon>
        <taxon>Dicranidae</taxon>
        <taxon>Pseudoditrichales</taxon>
        <taxon>Ditrichaceae</taxon>
        <taxon>Ceratodon</taxon>
    </lineage>
</organism>
<dbReference type="EMBL" id="CM026431">
    <property type="protein sequence ID" value="KAG0558244.1"/>
    <property type="molecule type" value="Genomic_DNA"/>
</dbReference>
<dbReference type="Gene3D" id="3.40.970.10">
    <property type="entry name" value="Ribonuclease H1, N-terminal domain"/>
    <property type="match status" value="1"/>
</dbReference>
<keyword evidence="1" id="KW-1133">Transmembrane helix</keyword>
<keyword evidence="4" id="KW-1185">Reference proteome</keyword>
<dbReference type="Pfam" id="PF01693">
    <property type="entry name" value="Cauli_VI"/>
    <property type="match status" value="1"/>
</dbReference>
<gene>
    <name evidence="3" type="ORF">KC19_10G013900</name>
</gene>
<accession>A0A8T0GJ25</accession>
<proteinExistence type="predicted"/>
<comment type="caution">
    <text evidence="3">The sequence shown here is derived from an EMBL/GenBank/DDBJ whole genome shotgun (WGS) entry which is preliminary data.</text>
</comment>